<dbReference type="AlphaFoldDB" id="A0A2N0Z0D4"/>
<dbReference type="Pfam" id="PF06240">
    <property type="entry name" value="COXG"/>
    <property type="match status" value="1"/>
</dbReference>
<protein>
    <submittedName>
        <fullName evidence="1">SRPBCC family protein</fullName>
    </submittedName>
</protein>
<name>A0A2N0Z0D4_9BACI</name>
<proteinExistence type="predicted"/>
<dbReference type="SUPFAM" id="SSF55961">
    <property type="entry name" value="Bet v1-like"/>
    <property type="match status" value="1"/>
</dbReference>
<comment type="caution">
    <text evidence="1">The sequence shown here is derived from an EMBL/GenBank/DDBJ whole genome shotgun (WGS) entry which is preliminary data.</text>
</comment>
<gene>
    <name evidence="1" type="ORF">CWS01_14830</name>
</gene>
<sequence length="153" mass="17723">MPQKKHNIIVKAKVPQVWNFVCSMDNWAPLVPGYIDHQILCDKVSTWEFKTDFGLIKKKIQLRVDILTWQEPSKITFQLTDINEKFIGNGYFLVEKAEESATKMTGFLKIEALGTFAAMMNSILEPKLEELTEEFTKNVCQKIESLQYDNNIM</sequence>
<dbReference type="InterPro" id="IPR010419">
    <property type="entry name" value="CO_DH_gsu"/>
</dbReference>
<dbReference type="OrthoDB" id="2374625at2"/>
<accession>A0A2N0Z0D4</accession>
<dbReference type="InterPro" id="IPR023393">
    <property type="entry name" value="START-like_dom_sf"/>
</dbReference>
<keyword evidence="2" id="KW-1185">Reference proteome</keyword>
<dbReference type="EMBL" id="PISE01000031">
    <property type="protein sequence ID" value="PKG22948.1"/>
    <property type="molecule type" value="Genomic_DNA"/>
</dbReference>
<evidence type="ECO:0000313" key="1">
    <source>
        <dbReference type="EMBL" id="PKG22948.1"/>
    </source>
</evidence>
<dbReference type="Gene3D" id="3.30.530.20">
    <property type="match status" value="1"/>
</dbReference>
<dbReference type="Proteomes" id="UP000233375">
    <property type="component" value="Unassembled WGS sequence"/>
</dbReference>
<dbReference type="RefSeq" id="WP_101177970.1">
    <property type="nucleotide sequence ID" value="NZ_PISE01000031.1"/>
</dbReference>
<reference evidence="1 2" key="1">
    <citation type="journal article" date="2003" name="Int. J. Syst. Evol. Microbiol.">
        <title>Bacillus nealsonii sp. nov., isolated from a spacecraft-assembly facility, whose spores are gamma-radiation resistant.</title>
        <authorList>
            <person name="Venkateswaran K."/>
            <person name="Kempf M."/>
            <person name="Chen F."/>
            <person name="Satomi M."/>
            <person name="Nicholson W."/>
            <person name="Kern R."/>
        </authorList>
    </citation>
    <scope>NUCLEOTIDE SEQUENCE [LARGE SCALE GENOMIC DNA]</scope>
    <source>
        <strain evidence="1 2">FO-92</strain>
    </source>
</reference>
<evidence type="ECO:0000313" key="2">
    <source>
        <dbReference type="Proteomes" id="UP000233375"/>
    </source>
</evidence>
<organism evidence="1 2">
    <name type="scientific">Niallia nealsonii</name>
    <dbReference type="NCBI Taxonomy" id="115979"/>
    <lineage>
        <taxon>Bacteria</taxon>
        <taxon>Bacillati</taxon>
        <taxon>Bacillota</taxon>
        <taxon>Bacilli</taxon>
        <taxon>Bacillales</taxon>
        <taxon>Bacillaceae</taxon>
        <taxon>Niallia</taxon>
    </lineage>
</organism>
<dbReference type="CDD" id="cd07812">
    <property type="entry name" value="SRPBCC"/>
    <property type="match status" value="1"/>
</dbReference>